<reference evidence="6" key="1">
    <citation type="submission" date="2016-06" db="UniProtKB">
        <authorList>
            <consortium name="WormBaseParasite"/>
        </authorList>
    </citation>
    <scope>IDENTIFICATION</scope>
</reference>
<protein>
    <submittedName>
        <fullName evidence="6">SHSP domain-containing protein</fullName>
    </submittedName>
</protein>
<dbReference type="Gene3D" id="2.60.40.790">
    <property type="match status" value="1"/>
</dbReference>
<dbReference type="InterPro" id="IPR001436">
    <property type="entry name" value="Alpha-crystallin/sHSP_animal"/>
</dbReference>
<evidence type="ECO:0000256" key="2">
    <source>
        <dbReference type="RuleBase" id="RU003616"/>
    </source>
</evidence>
<proteinExistence type="inferred from homology"/>
<dbReference type="InterPro" id="IPR008978">
    <property type="entry name" value="HSP20-like_chaperone"/>
</dbReference>
<dbReference type="GO" id="GO:0051082">
    <property type="term" value="F:unfolded protein binding"/>
    <property type="evidence" value="ECO:0007669"/>
    <property type="project" value="TreeGrafter"/>
</dbReference>
<comment type="similarity">
    <text evidence="1 2">Belongs to the small heat shock protein (HSP20) family.</text>
</comment>
<keyword evidence="5" id="KW-1185">Reference proteome</keyword>
<dbReference type="GO" id="GO:0005737">
    <property type="term" value="C:cytoplasm"/>
    <property type="evidence" value="ECO:0007669"/>
    <property type="project" value="TreeGrafter"/>
</dbReference>
<evidence type="ECO:0000313" key="6">
    <source>
        <dbReference type="WBParaSite" id="SBAD_0000412101-mRNA-1"/>
    </source>
</evidence>
<feature type="domain" description="SHSP" evidence="3">
    <location>
        <begin position="19"/>
        <end position="113"/>
    </location>
</feature>
<dbReference type="AlphaFoldDB" id="A0A183IJZ9"/>
<dbReference type="Proteomes" id="UP000270296">
    <property type="component" value="Unassembled WGS sequence"/>
</dbReference>
<dbReference type="EMBL" id="UZAM01008033">
    <property type="protein sequence ID" value="VDP02855.1"/>
    <property type="molecule type" value="Genomic_DNA"/>
</dbReference>
<dbReference type="PANTHER" id="PTHR45640:SF35">
    <property type="entry name" value="HEAT SHOCK PROTEIN HSP-12.2"/>
    <property type="match status" value="1"/>
</dbReference>
<dbReference type="OrthoDB" id="1431247at2759"/>
<evidence type="ECO:0000256" key="1">
    <source>
        <dbReference type="PROSITE-ProRule" id="PRU00285"/>
    </source>
</evidence>
<name>A0A183IJZ9_9BILA</name>
<gene>
    <name evidence="4" type="ORF">SBAD_LOCUS3945</name>
</gene>
<accession>A0A183IJZ9</accession>
<dbReference type="GO" id="GO:0009408">
    <property type="term" value="P:response to heat"/>
    <property type="evidence" value="ECO:0007669"/>
    <property type="project" value="TreeGrafter"/>
</dbReference>
<evidence type="ECO:0000313" key="4">
    <source>
        <dbReference type="EMBL" id="VDP02855.1"/>
    </source>
</evidence>
<dbReference type="SUPFAM" id="SSF49764">
    <property type="entry name" value="HSP20-like chaperones"/>
    <property type="match status" value="1"/>
</dbReference>
<evidence type="ECO:0000313" key="5">
    <source>
        <dbReference type="Proteomes" id="UP000270296"/>
    </source>
</evidence>
<dbReference type="PRINTS" id="PR00299">
    <property type="entry name" value="ACRYSTALLIN"/>
</dbReference>
<dbReference type="CDD" id="cd06526">
    <property type="entry name" value="metazoan_ACD"/>
    <property type="match status" value="1"/>
</dbReference>
<sequence>MDTEMVVGMSHDWTADLWDWPLQQDTVIRTVNTKERFEVALDAKGFRPNEIEIKCLGHELWVHCKHEQTEDSYGSIRREFHRAYHLPEDVDTSTLKSHLRRDGTLLIEAKKIA</sequence>
<dbReference type="WBParaSite" id="SBAD_0000412101-mRNA-1">
    <property type="protein sequence ID" value="SBAD_0000412101-mRNA-1"/>
    <property type="gene ID" value="SBAD_0000412101"/>
</dbReference>
<dbReference type="InterPro" id="IPR002068">
    <property type="entry name" value="A-crystallin/Hsp20_dom"/>
</dbReference>
<reference evidence="4 5" key="2">
    <citation type="submission" date="2018-11" db="EMBL/GenBank/DDBJ databases">
        <authorList>
            <consortium name="Pathogen Informatics"/>
        </authorList>
    </citation>
    <scope>NUCLEOTIDE SEQUENCE [LARGE SCALE GENOMIC DNA]</scope>
</reference>
<dbReference type="GO" id="GO:0042026">
    <property type="term" value="P:protein refolding"/>
    <property type="evidence" value="ECO:0007669"/>
    <property type="project" value="TreeGrafter"/>
</dbReference>
<dbReference type="Pfam" id="PF00011">
    <property type="entry name" value="HSP20"/>
    <property type="match status" value="1"/>
</dbReference>
<dbReference type="PANTHER" id="PTHR45640">
    <property type="entry name" value="HEAT SHOCK PROTEIN HSP-12.2-RELATED"/>
    <property type="match status" value="1"/>
</dbReference>
<organism evidence="6">
    <name type="scientific">Soboliphyme baturini</name>
    <dbReference type="NCBI Taxonomy" id="241478"/>
    <lineage>
        <taxon>Eukaryota</taxon>
        <taxon>Metazoa</taxon>
        <taxon>Ecdysozoa</taxon>
        <taxon>Nematoda</taxon>
        <taxon>Enoplea</taxon>
        <taxon>Dorylaimia</taxon>
        <taxon>Dioctophymatida</taxon>
        <taxon>Dioctophymatoidea</taxon>
        <taxon>Soboliphymatidae</taxon>
        <taxon>Soboliphyme</taxon>
    </lineage>
</organism>
<dbReference type="GO" id="GO:0005634">
    <property type="term" value="C:nucleus"/>
    <property type="evidence" value="ECO:0007669"/>
    <property type="project" value="TreeGrafter"/>
</dbReference>
<evidence type="ECO:0000259" key="3">
    <source>
        <dbReference type="PROSITE" id="PS01031"/>
    </source>
</evidence>
<dbReference type="PROSITE" id="PS01031">
    <property type="entry name" value="SHSP"/>
    <property type="match status" value="1"/>
</dbReference>